<protein>
    <submittedName>
        <fullName evidence="1">DUF2785 domain-containing protein</fullName>
    </submittedName>
</protein>
<dbReference type="Proteomes" id="UP001431532">
    <property type="component" value="Unassembled WGS sequence"/>
</dbReference>
<keyword evidence="2" id="KW-1185">Reference proteome</keyword>
<evidence type="ECO:0000313" key="1">
    <source>
        <dbReference type="EMBL" id="MDI6452752.1"/>
    </source>
</evidence>
<dbReference type="Pfam" id="PF10978">
    <property type="entry name" value="DUF2785"/>
    <property type="match status" value="1"/>
</dbReference>
<gene>
    <name evidence="1" type="ORF">QJ521_04180</name>
</gene>
<sequence>MTESILKNKFREALKDQDINQHKYLLKEALEHIGDIDSELRDDLILEYLFKLFIEADLDTQELNEITLELISNLYVGIYEISDLVFKRTFSMLALVALIKRHTIKPWMSYDLQQKLIYESIESFSLEKDMRGYVEHKGWAHAGAHGADLFLAISKLESIIVSDLFQMLDIVYAKLCKEQFTFNLGEDKRMARAVSEILKHKRLNRKKITTWINTFRRIDGHGISMVISKSNARNFVTALSVYMKHDQEIVDLCHEINEVLVLG</sequence>
<dbReference type="AlphaFoldDB" id="A0AAW6U4D7"/>
<dbReference type="RefSeq" id="WP_282839177.1">
    <property type="nucleotide sequence ID" value="NZ_JASCXW010000010.1"/>
</dbReference>
<accession>A0AAW6U4D7</accession>
<organism evidence="1 2">
    <name type="scientific">Peloplasma aerotolerans</name>
    <dbReference type="NCBI Taxonomy" id="3044389"/>
    <lineage>
        <taxon>Bacteria</taxon>
        <taxon>Bacillati</taxon>
        <taxon>Mycoplasmatota</taxon>
        <taxon>Mollicutes</taxon>
        <taxon>Acholeplasmatales</taxon>
        <taxon>Acholeplasmataceae</taxon>
        <taxon>Peloplasma</taxon>
    </lineage>
</organism>
<proteinExistence type="predicted"/>
<comment type="caution">
    <text evidence="1">The sequence shown here is derived from an EMBL/GenBank/DDBJ whole genome shotgun (WGS) entry which is preliminary data.</text>
</comment>
<dbReference type="InterPro" id="IPR021247">
    <property type="entry name" value="DUF2785"/>
</dbReference>
<name>A0AAW6U4D7_9MOLU</name>
<dbReference type="EMBL" id="JASCXW010000010">
    <property type="protein sequence ID" value="MDI6452752.1"/>
    <property type="molecule type" value="Genomic_DNA"/>
</dbReference>
<evidence type="ECO:0000313" key="2">
    <source>
        <dbReference type="Proteomes" id="UP001431532"/>
    </source>
</evidence>
<reference evidence="1" key="1">
    <citation type="submission" date="2023-05" db="EMBL/GenBank/DDBJ databases">
        <title>Mariniplasma microaerophilum sp. nov., a novel anaerobic mollicute isolated from terrestrial mud volcano, Taman Peninsula, Russia.</title>
        <authorList>
            <person name="Khomyakova M.A."/>
            <person name="Merkel A.Y."/>
            <person name="Slobodkin A.I."/>
        </authorList>
    </citation>
    <scope>NUCLEOTIDE SEQUENCE</scope>
    <source>
        <strain evidence="1">M4Ah</strain>
    </source>
</reference>